<evidence type="ECO:0000256" key="1">
    <source>
        <dbReference type="SAM" id="MobiDB-lite"/>
    </source>
</evidence>
<feature type="compositionally biased region" description="Polar residues" evidence="1">
    <location>
        <begin position="45"/>
        <end position="56"/>
    </location>
</feature>
<gene>
    <name evidence="2" type="ORF">GSTUAT00001996001</name>
</gene>
<dbReference type="EMBL" id="LN890965">
    <property type="protein sequence ID" value="CUS13959.1"/>
    <property type="molecule type" value="Genomic_DNA"/>
</dbReference>
<sequence length="56" mass="5834">AIHDERLRQTSFKNNILSNAVASLTSPPPPALANKSALTARNAGASRSTMMGSVNP</sequence>
<dbReference type="Proteomes" id="UP001412239">
    <property type="component" value="Unassembled WGS sequence"/>
</dbReference>
<proteinExistence type="predicted"/>
<organism evidence="2 3">
    <name type="scientific">Tuber aestivum</name>
    <name type="common">summer truffle</name>
    <dbReference type="NCBI Taxonomy" id="59557"/>
    <lineage>
        <taxon>Eukaryota</taxon>
        <taxon>Fungi</taxon>
        <taxon>Dikarya</taxon>
        <taxon>Ascomycota</taxon>
        <taxon>Pezizomycotina</taxon>
        <taxon>Pezizomycetes</taxon>
        <taxon>Pezizales</taxon>
        <taxon>Tuberaceae</taxon>
        <taxon>Tuber</taxon>
    </lineage>
</organism>
<name>A0A292Q2E3_9PEZI</name>
<dbReference type="AlphaFoldDB" id="A0A292Q2E3"/>
<evidence type="ECO:0000313" key="3">
    <source>
        <dbReference type="Proteomes" id="UP001412239"/>
    </source>
</evidence>
<keyword evidence="3" id="KW-1185">Reference proteome</keyword>
<accession>A0A292Q2E3</accession>
<evidence type="ECO:0000313" key="2">
    <source>
        <dbReference type="EMBL" id="CUS13959.1"/>
    </source>
</evidence>
<reference evidence="2" key="1">
    <citation type="submission" date="2015-10" db="EMBL/GenBank/DDBJ databases">
        <authorList>
            <person name="Regsiter A."/>
            <person name="william w."/>
        </authorList>
    </citation>
    <scope>NUCLEOTIDE SEQUENCE</scope>
    <source>
        <strain evidence="2">Montdore</strain>
    </source>
</reference>
<feature type="region of interest" description="Disordered" evidence="1">
    <location>
        <begin position="23"/>
        <end position="56"/>
    </location>
</feature>
<protein>
    <submittedName>
        <fullName evidence="2">Uncharacterized protein</fullName>
    </submittedName>
</protein>
<feature type="non-terminal residue" evidence="2">
    <location>
        <position position="56"/>
    </location>
</feature>